<dbReference type="InterPro" id="IPR047663">
    <property type="entry name" value="Transcription_antiterm_LoaP"/>
</dbReference>
<dbReference type="SMART" id="SM00738">
    <property type="entry name" value="NGN"/>
    <property type="match status" value="1"/>
</dbReference>
<feature type="domain" description="NusG-like N-terminal" evidence="5">
    <location>
        <begin position="1"/>
        <end position="111"/>
    </location>
</feature>
<comment type="similarity">
    <text evidence="4">Belongs to the NusG family.</text>
</comment>
<evidence type="ECO:0000259" key="5">
    <source>
        <dbReference type="SMART" id="SM00738"/>
    </source>
</evidence>
<dbReference type="AlphaFoldDB" id="A0A7X2L022"/>
<accession>A0A7X2L022</accession>
<dbReference type="EMBL" id="WJXB01000001">
    <property type="protein sequence ID" value="MRN51849.1"/>
    <property type="molecule type" value="Genomic_DNA"/>
</dbReference>
<evidence type="ECO:0000256" key="4">
    <source>
        <dbReference type="RuleBase" id="RU000538"/>
    </source>
</evidence>
<dbReference type="Pfam" id="PF02357">
    <property type="entry name" value="NusG"/>
    <property type="match status" value="1"/>
</dbReference>
<dbReference type="InterPro" id="IPR014722">
    <property type="entry name" value="Rib_uL2_dom2"/>
</dbReference>
<dbReference type="Proteomes" id="UP000463051">
    <property type="component" value="Unassembled WGS sequence"/>
</dbReference>
<dbReference type="GO" id="GO:0032784">
    <property type="term" value="P:regulation of DNA-templated transcription elongation"/>
    <property type="evidence" value="ECO:0007669"/>
    <property type="project" value="InterPro"/>
</dbReference>
<evidence type="ECO:0000256" key="3">
    <source>
        <dbReference type="ARBA" id="ARBA00023163"/>
    </source>
</evidence>
<dbReference type="GO" id="GO:0006353">
    <property type="term" value="P:DNA-templated transcription termination"/>
    <property type="evidence" value="ECO:0007669"/>
    <property type="project" value="UniProtKB-KW"/>
</dbReference>
<evidence type="ECO:0000256" key="1">
    <source>
        <dbReference type="ARBA" id="ARBA00022814"/>
    </source>
</evidence>
<dbReference type="CDD" id="cd08000">
    <property type="entry name" value="NGN"/>
    <property type="match status" value="1"/>
</dbReference>
<evidence type="ECO:0000259" key="6">
    <source>
        <dbReference type="SMART" id="SM00739"/>
    </source>
</evidence>
<dbReference type="InterPro" id="IPR006645">
    <property type="entry name" value="NGN-like_dom"/>
</dbReference>
<feature type="domain" description="KOW" evidence="6">
    <location>
        <begin position="123"/>
        <end position="150"/>
    </location>
</feature>
<dbReference type="InterPro" id="IPR001062">
    <property type="entry name" value="Transcrpt_antiterm_NusG"/>
</dbReference>
<organism evidence="7 8">
    <name type="scientific">Paenibacillus monticola</name>
    <dbReference type="NCBI Taxonomy" id="2666075"/>
    <lineage>
        <taxon>Bacteria</taxon>
        <taxon>Bacillati</taxon>
        <taxon>Bacillota</taxon>
        <taxon>Bacilli</taxon>
        <taxon>Bacillales</taxon>
        <taxon>Paenibacillaceae</taxon>
        <taxon>Paenibacillus</taxon>
    </lineage>
</organism>
<evidence type="ECO:0000256" key="2">
    <source>
        <dbReference type="ARBA" id="ARBA00023015"/>
    </source>
</evidence>
<dbReference type="GO" id="GO:0031564">
    <property type="term" value="P:transcription antitermination"/>
    <property type="evidence" value="ECO:0007669"/>
    <property type="project" value="UniProtKB-KW"/>
</dbReference>
<evidence type="ECO:0000313" key="8">
    <source>
        <dbReference type="Proteomes" id="UP000463051"/>
    </source>
</evidence>
<dbReference type="PANTHER" id="PTHR30265">
    <property type="entry name" value="RHO-INTERACTING TRANSCRIPTION TERMINATION FACTOR NUSG"/>
    <property type="match status" value="1"/>
</dbReference>
<comment type="caution">
    <text evidence="7">The sequence shown here is derived from an EMBL/GenBank/DDBJ whole genome shotgun (WGS) entry which is preliminary data.</text>
</comment>
<keyword evidence="2 4" id="KW-0805">Transcription regulation</keyword>
<dbReference type="GO" id="GO:0006354">
    <property type="term" value="P:DNA-templated transcription elongation"/>
    <property type="evidence" value="ECO:0007669"/>
    <property type="project" value="InterPro"/>
</dbReference>
<dbReference type="InterPro" id="IPR036735">
    <property type="entry name" value="NGN_dom_sf"/>
</dbReference>
<dbReference type="InterPro" id="IPR008991">
    <property type="entry name" value="Translation_prot_SH3-like_sf"/>
</dbReference>
<dbReference type="RefSeq" id="WP_154116740.1">
    <property type="nucleotide sequence ID" value="NZ_WJXB01000001.1"/>
</dbReference>
<dbReference type="SMART" id="SM00739">
    <property type="entry name" value="KOW"/>
    <property type="match status" value="1"/>
</dbReference>
<dbReference type="SUPFAM" id="SSF82679">
    <property type="entry name" value="N-utilization substance G protein NusG, N-terminal domain"/>
    <property type="match status" value="1"/>
</dbReference>
<sequence>MVNWYALFVESGKEDLVQKHLHLKFDQYTLRTLVPKRKIPEKQQGMVKHVFKKMFPGYIFIQTEMNSVIYNDIKSTPRIYKLVNIGNVYESKEIHFSSIDLEEMDVILKLVGPEGCIDYSTVHIDKNSKVTVISGPLKGLEGIIKKIDRHKNRAKIVINLLQQNLTVDVGIEVLREL</sequence>
<name>A0A7X2L022_9BACL</name>
<dbReference type="SUPFAM" id="SSF50104">
    <property type="entry name" value="Translation proteins SH3-like domain"/>
    <property type="match status" value="1"/>
</dbReference>
<evidence type="ECO:0000313" key="7">
    <source>
        <dbReference type="EMBL" id="MRN51849.1"/>
    </source>
</evidence>
<dbReference type="InterPro" id="IPR005824">
    <property type="entry name" value="KOW"/>
</dbReference>
<protein>
    <recommendedName>
        <fullName evidence="4">Transcription termination/antitermination protein NusG</fullName>
    </recommendedName>
</protein>
<keyword evidence="1 4" id="KW-0889">Transcription antitermination</keyword>
<keyword evidence="8" id="KW-1185">Reference proteome</keyword>
<dbReference type="PANTHER" id="PTHR30265:SF4">
    <property type="entry name" value="KOW MOTIF FAMILY PROTEIN, EXPRESSED"/>
    <property type="match status" value="1"/>
</dbReference>
<dbReference type="Gene3D" id="2.30.30.30">
    <property type="match status" value="1"/>
</dbReference>
<dbReference type="NCBIfam" id="NF033641">
    <property type="entry name" value="antiterm_LoaP"/>
    <property type="match status" value="1"/>
</dbReference>
<comment type="function">
    <text evidence="4">Participates in transcription elongation, termination and antitermination.</text>
</comment>
<reference evidence="7 8" key="1">
    <citation type="submission" date="2019-11" db="EMBL/GenBank/DDBJ databases">
        <title>Paenibacillus monticola sp. nov., a novel PGPR strain isolated from mountain sample in China.</title>
        <authorList>
            <person name="Zhao Q."/>
            <person name="Li H.-P."/>
            <person name="Zhang J.-L."/>
        </authorList>
    </citation>
    <scope>NUCLEOTIDE SEQUENCE [LARGE SCALE GENOMIC DNA]</scope>
    <source>
        <strain evidence="7 8">LC-T2</strain>
    </source>
</reference>
<keyword evidence="3 4" id="KW-0804">Transcription</keyword>
<proteinExistence type="inferred from homology"/>
<keyword evidence="4" id="KW-0806">Transcription termination</keyword>
<dbReference type="Pfam" id="PF00467">
    <property type="entry name" value="KOW"/>
    <property type="match status" value="1"/>
</dbReference>
<dbReference type="Gene3D" id="3.30.70.940">
    <property type="entry name" value="NusG, N-terminal domain"/>
    <property type="match status" value="1"/>
</dbReference>
<gene>
    <name evidence="7" type="primary">loaP</name>
    <name evidence="7" type="ORF">GJB61_02405</name>
</gene>
<dbReference type="PRINTS" id="PR00338">
    <property type="entry name" value="NUSGTNSCPFCT"/>
</dbReference>
<dbReference type="InterPro" id="IPR043425">
    <property type="entry name" value="NusG-like"/>
</dbReference>